<reference evidence="6" key="3">
    <citation type="journal article" date="2012" name="PLoS Pathog.">
        <title>Comparative genomics of the apicomplexan parasites Toxoplasma gondii and Neospora caninum: Coccidia differing in host range and transmission strategy.</title>
        <authorList>
            <person name="Reid A.J."/>
            <person name="Vermont S.J."/>
            <person name="Cotton J.A."/>
            <person name="Harris D."/>
            <person name="Hill-Cawthorne G.A."/>
            <person name="Konen-Waisman S."/>
            <person name="Latham S.M."/>
            <person name="Mourier T."/>
            <person name="Norton R."/>
            <person name="Quail M.A."/>
            <person name="Sanders M."/>
            <person name="Shanmugam D."/>
            <person name="Sohal A."/>
            <person name="Wasmuth J.D."/>
            <person name="Brunk B."/>
            <person name="Grigg M.E."/>
            <person name="Howard J.C."/>
            <person name="Parkinson J."/>
            <person name="Roos D.S."/>
            <person name="Trees A.J."/>
            <person name="Berriman M."/>
            <person name="Pain A."/>
            <person name="Wastling J.M."/>
        </authorList>
    </citation>
    <scope>NUCLEOTIDE SEQUENCE [LARGE SCALE GENOMIC DNA]</scope>
    <source>
        <strain evidence="6">Liverpool</strain>
    </source>
</reference>
<proteinExistence type="inferred from homology"/>
<dbReference type="PANTHER" id="PTHR14894:SF0">
    <property type="entry name" value="CDK5 REGULATORY SUBUNIT-ASSOCIATED PROTEIN 3"/>
    <property type="match status" value="1"/>
</dbReference>
<evidence type="ECO:0000313" key="6">
    <source>
        <dbReference type="Proteomes" id="UP000007494"/>
    </source>
</evidence>
<evidence type="ECO:0000256" key="1">
    <source>
        <dbReference type="ARBA" id="ARBA00007478"/>
    </source>
</evidence>
<reference evidence="4" key="1">
    <citation type="submission" date="2011-02" db="EMBL/GenBank/DDBJ databases">
        <authorList>
            <person name="Aslett M."/>
        </authorList>
    </citation>
    <scope>NUCLEOTIDE SEQUENCE</scope>
    <source>
        <strain evidence="4">Liverpool</strain>
    </source>
</reference>
<dbReference type="OrthoDB" id="340432at2759"/>
<feature type="region of interest" description="Disordered" evidence="3">
    <location>
        <begin position="287"/>
        <end position="313"/>
    </location>
</feature>
<dbReference type="VEuPathDB" id="ToxoDB:NCLIV_054690"/>
<dbReference type="GO" id="GO:0007346">
    <property type="term" value="P:regulation of mitotic cell cycle"/>
    <property type="evidence" value="ECO:0007669"/>
    <property type="project" value="TreeGrafter"/>
</dbReference>
<dbReference type="GO" id="GO:0012505">
    <property type="term" value="C:endomembrane system"/>
    <property type="evidence" value="ECO:0007669"/>
    <property type="project" value="TreeGrafter"/>
</dbReference>
<feature type="region of interest" description="Disordered" evidence="3">
    <location>
        <begin position="394"/>
        <end position="414"/>
    </location>
</feature>
<dbReference type="InParanoid" id="F0VMU8"/>
<dbReference type="InterPro" id="IPR008491">
    <property type="entry name" value="CDK5RAP3"/>
</dbReference>
<keyword evidence="6" id="KW-1185">Reference proteome</keyword>
<accession>F0VMU8</accession>
<dbReference type="EMBL" id="FR823392">
    <property type="protein sequence ID" value="CBZ55044.1"/>
    <property type="molecule type" value="Genomic_DNA"/>
</dbReference>
<dbReference type="eggNOG" id="KOG2607">
    <property type="taxonomic scope" value="Eukaryota"/>
</dbReference>
<name>F0VMU8_NEOCL</name>
<reference evidence="4" key="2">
    <citation type="submission" date="2011-03" db="EMBL/GenBank/DDBJ databases">
        <title>Comparative genomics and transcriptomics of Neospora caninum and Toxoplasma gondii.</title>
        <authorList>
            <person name="Reid A.J."/>
            <person name="Sohal A."/>
            <person name="Harris D."/>
            <person name="Quail M."/>
            <person name="Sanders M."/>
            <person name="Berriman M."/>
            <person name="Wastling J.M."/>
            <person name="Pain A."/>
        </authorList>
    </citation>
    <scope>NUCLEOTIDE SEQUENCE</scope>
    <source>
        <strain evidence="4">Liverpool</strain>
    </source>
</reference>
<dbReference type="OMA" id="RHLNDNI"/>
<comment type="similarity">
    <text evidence="1">Belongs to the CDK5RAP3 family.</text>
</comment>
<evidence type="ECO:0000256" key="3">
    <source>
        <dbReference type="SAM" id="MobiDB-lite"/>
    </source>
</evidence>
<protein>
    <recommendedName>
        <fullName evidence="7">CDK5 regulatory subunit-associated protein 3</fullName>
    </recommendedName>
</protein>
<keyword evidence="2" id="KW-0175">Coiled coil</keyword>
<dbReference type="EMBL" id="LN714486">
    <property type="protein sequence ID" value="CEL69768.1"/>
    <property type="molecule type" value="Genomic_DNA"/>
</dbReference>
<feature type="coiled-coil region" evidence="2">
    <location>
        <begin position="477"/>
        <end position="525"/>
    </location>
</feature>
<feature type="compositionally biased region" description="Basic and acidic residues" evidence="3">
    <location>
        <begin position="287"/>
        <end position="297"/>
    </location>
</feature>
<gene>
    <name evidence="5" type="ORF">BN1204_054690</name>
    <name evidence="4" type="ORF">NCLIV_054690</name>
</gene>
<sequence length="543" mass="58880">MNFGGGGVQPQLDVPYQKVADWLLCRRQIADNWAQLLKAAHAHVAEAVTQGVGDEKAAQEFLKKNRDELHYLKIKELVSILSQSSSASVSLLSLSFGSSPFRRWRALQRAMEKGNLHILDMSRWLSRHLNDNIPVLQRSIQTKQKQIADGGKRKQELQRAAQEAECTYTTLCEKYGIRSAAESGAPEPGRLADVLEQQVLVHVCKLLPERLNEAEKLLRAEGPAIVEVYRRFRAYQRGEESGPHASSSTPSALEADDDSCLPMLRFVTVHGNAPATLALKLVDAEDADKRERTREGETTVQSAAGEDQKRTPEGAGLIEIEAEGEEGHAAEGTGASSAGESQIEAITVDGDGHLAGGAGSASLFESRICRRALLDDVNELHAFLFQRLEECGDDGSGRGKKGGGKKSGGPGAGVAHLTSLPEKLVIPAGQLEAWLKTCMAVEDLLGGRETLDLLQLKQSETQMSKIVSQFALTRRNVRKSLNAAGQLERRMADLQDEIKDEQSKLNALKAEARELRTALEAALGAVVKGAKVTLVGIQPDKLA</sequence>
<evidence type="ECO:0000313" key="5">
    <source>
        <dbReference type="EMBL" id="CEL69768.1"/>
    </source>
</evidence>
<evidence type="ECO:0008006" key="7">
    <source>
        <dbReference type="Google" id="ProtNLM"/>
    </source>
</evidence>
<dbReference type="GeneID" id="13446759"/>
<evidence type="ECO:0000313" key="4">
    <source>
        <dbReference type="EMBL" id="CBZ55044.1"/>
    </source>
</evidence>
<dbReference type="AlphaFoldDB" id="F0VMU8"/>
<dbReference type="PANTHER" id="PTHR14894">
    <property type="entry name" value="CDK5 REGULATORY SUBUNIT-ASSOCIATED PROTEIN 3"/>
    <property type="match status" value="1"/>
</dbReference>
<evidence type="ECO:0000256" key="2">
    <source>
        <dbReference type="SAM" id="Coils"/>
    </source>
</evidence>
<dbReference type="Pfam" id="PF05600">
    <property type="entry name" value="CDK5RAP3"/>
    <property type="match status" value="1"/>
</dbReference>
<dbReference type="RefSeq" id="XP_003885072.1">
    <property type="nucleotide sequence ID" value="XM_003885023.1"/>
</dbReference>
<dbReference type="Proteomes" id="UP000007494">
    <property type="component" value="Chromosome XI"/>
</dbReference>
<reference evidence="5" key="4">
    <citation type="journal article" date="2015" name="PLoS ONE">
        <title>Comprehensive Evaluation of Toxoplasma gondii VEG and Neospora caninum LIV Genomes with Tachyzoite Stage Transcriptome and Proteome Defines Novel Transcript Features.</title>
        <authorList>
            <person name="Ramaprasad A."/>
            <person name="Mourier T."/>
            <person name="Naeem R."/>
            <person name="Malas T.B."/>
            <person name="Moussa E."/>
            <person name="Panigrahi A."/>
            <person name="Vermont S.J."/>
            <person name="Otto T.D."/>
            <person name="Wastling J."/>
            <person name="Pain A."/>
        </authorList>
    </citation>
    <scope>NUCLEOTIDE SEQUENCE</scope>
    <source>
        <strain evidence="5">Liverpool</strain>
    </source>
</reference>
<organism evidence="4 6">
    <name type="scientific">Neospora caninum (strain Liverpool)</name>
    <dbReference type="NCBI Taxonomy" id="572307"/>
    <lineage>
        <taxon>Eukaryota</taxon>
        <taxon>Sar</taxon>
        <taxon>Alveolata</taxon>
        <taxon>Apicomplexa</taxon>
        <taxon>Conoidasida</taxon>
        <taxon>Coccidia</taxon>
        <taxon>Eucoccidiorida</taxon>
        <taxon>Eimeriorina</taxon>
        <taxon>Sarcocystidae</taxon>
        <taxon>Neospora</taxon>
    </lineage>
</organism>